<gene>
    <name evidence="2" type="ORF">CTI12_AA540300</name>
</gene>
<dbReference type="SMART" id="SM00343">
    <property type="entry name" value="ZnF_C2HC"/>
    <property type="match status" value="2"/>
</dbReference>
<dbReference type="Proteomes" id="UP000245207">
    <property type="component" value="Unassembled WGS sequence"/>
</dbReference>
<dbReference type="InterPro" id="IPR001878">
    <property type="entry name" value="Znf_CCHC"/>
</dbReference>
<feature type="domain" description="CCHC-type" evidence="1">
    <location>
        <begin position="102"/>
        <end position="118"/>
    </location>
</feature>
<reference evidence="2 3" key="1">
    <citation type="journal article" date="2018" name="Mol. Plant">
        <title>The genome of Artemisia annua provides insight into the evolution of Asteraceae family and artemisinin biosynthesis.</title>
        <authorList>
            <person name="Shen Q."/>
            <person name="Zhang L."/>
            <person name="Liao Z."/>
            <person name="Wang S."/>
            <person name="Yan T."/>
            <person name="Shi P."/>
            <person name="Liu M."/>
            <person name="Fu X."/>
            <person name="Pan Q."/>
            <person name="Wang Y."/>
            <person name="Lv Z."/>
            <person name="Lu X."/>
            <person name="Zhang F."/>
            <person name="Jiang W."/>
            <person name="Ma Y."/>
            <person name="Chen M."/>
            <person name="Hao X."/>
            <person name="Li L."/>
            <person name="Tang Y."/>
            <person name="Lv G."/>
            <person name="Zhou Y."/>
            <person name="Sun X."/>
            <person name="Brodelius P.E."/>
            <person name="Rose J.K.C."/>
            <person name="Tang K."/>
        </authorList>
    </citation>
    <scope>NUCLEOTIDE SEQUENCE [LARGE SCALE GENOMIC DNA]</scope>
    <source>
        <strain evidence="3">cv. Huhao1</strain>
        <tissue evidence="2">Leaf</tissue>
    </source>
</reference>
<dbReference type="EMBL" id="PKPP01012101">
    <property type="protein sequence ID" value="PWA42949.1"/>
    <property type="molecule type" value="Genomic_DNA"/>
</dbReference>
<proteinExistence type="predicted"/>
<dbReference type="GO" id="GO:0003964">
    <property type="term" value="F:RNA-directed DNA polymerase activity"/>
    <property type="evidence" value="ECO:0007669"/>
    <property type="project" value="UniProtKB-KW"/>
</dbReference>
<keyword evidence="2" id="KW-0808">Transferase</keyword>
<dbReference type="AlphaFoldDB" id="A0A2U1L1R1"/>
<feature type="domain" description="CCHC-type" evidence="1">
    <location>
        <begin position="128"/>
        <end position="144"/>
    </location>
</feature>
<evidence type="ECO:0000313" key="3">
    <source>
        <dbReference type="Proteomes" id="UP000245207"/>
    </source>
</evidence>
<keyword evidence="2" id="KW-0548">Nucleotidyltransferase</keyword>
<dbReference type="Gene3D" id="4.10.60.10">
    <property type="entry name" value="Zinc finger, CCHC-type"/>
    <property type="match status" value="1"/>
</dbReference>
<dbReference type="GO" id="GO:0003676">
    <property type="term" value="F:nucleic acid binding"/>
    <property type="evidence" value="ECO:0007669"/>
    <property type="project" value="InterPro"/>
</dbReference>
<evidence type="ECO:0000259" key="1">
    <source>
        <dbReference type="SMART" id="SM00343"/>
    </source>
</evidence>
<name>A0A2U1L1R1_ARTAN</name>
<accession>A0A2U1L1R1</accession>
<organism evidence="2 3">
    <name type="scientific">Artemisia annua</name>
    <name type="common">Sweet wormwood</name>
    <dbReference type="NCBI Taxonomy" id="35608"/>
    <lineage>
        <taxon>Eukaryota</taxon>
        <taxon>Viridiplantae</taxon>
        <taxon>Streptophyta</taxon>
        <taxon>Embryophyta</taxon>
        <taxon>Tracheophyta</taxon>
        <taxon>Spermatophyta</taxon>
        <taxon>Magnoliopsida</taxon>
        <taxon>eudicotyledons</taxon>
        <taxon>Gunneridae</taxon>
        <taxon>Pentapetalae</taxon>
        <taxon>asterids</taxon>
        <taxon>campanulids</taxon>
        <taxon>Asterales</taxon>
        <taxon>Asteraceae</taxon>
        <taxon>Asteroideae</taxon>
        <taxon>Anthemideae</taxon>
        <taxon>Artemisiinae</taxon>
        <taxon>Artemisia</taxon>
    </lineage>
</organism>
<keyword evidence="3" id="KW-1185">Reference proteome</keyword>
<protein>
    <submittedName>
        <fullName evidence="2">Reverse transcriptase domain-containing protein</fullName>
    </submittedName>
</protein>
<keyword evidence="2" id="KW-0695">RNA-directed DNA polymerase</keyword>
<comment type="caution">
    <text evidence="2">The sequence shown here is derived from an EMBL/GenBank/DDBJ whole genome shotgun (WGS) entry which is preliminary data.</text>
</comment>
<evidence type="ECO:0000313" key="2">
    <source>
        <dbReference type="EMBL" id="PWA42949.1"/>
    </source>
</evidence>
<sequence length="150" mass="16574">MVNSEAHKIERYIGGLPPRVGMDVVAVELASLRDAIVIAHARMSLVIGGAVEEMIALKKKWEGYVVVKSPTTVIMSGGGGFKRGKPKCVHCNRQHFGRCSKVCYFCHEVGHVISYCKLKTLAETPTRFCFRCGMKGHLKKERQAPEKLSG</sequence>
<dbReference type="GO" id="GO:0008270">
    <property type="term" value="F:zinc ion binding"/>
    <property type="evidence" value="ECO:0007669"/>
    <property type="project" value="InterPro"/>
</dbReference>